<reference evidence="3" key="1">
    <citation type="submission" date="2016-01" db="EMBL/GenBank/DDBJ databases">
        <title>Draft genome sequence of Thermodesulfovibrio aggregans strain TGE-P1.</title>
        <authorList>
            <person name="Sekiguchi Y."/>
            <person name="Ohashi A."/>
            <person name="Matsuura N."/>
            <person name="Tourlousse M.D."/>
        </authorList>
    </citation>
    <scope>NUCLEOTIDE SEQUENCE [LARGE SCALE GENOMIC DNA]</scope>
    <source>
        <strain evidence="3">TGE-P1</strain>
    </source>
</reference>
<evidence type="ECO:0000313" key="2">
    <source>
        <dbReference type="EMBL" id="GAQ95532.1"/>
    </source>
</evidence>
<proteinExistence type="predicted"/>
<dbReference type="SUPFAM" id="SSF103088">
    <property type="entry name" value="OmpA-like"/>
    <property type="match status" value="1"/>
</dbReference>
<feature type="transmembrane region" description="Helical" evidence="1">
    <location>
        <begin position="37"/>
        <end position="55"/>
    </location>
</feature>
<name>A0A0U9HR76_9BACT</name>
<dbReference type="InterPro" id="IPR036737">
    <property type="entry name" value="OmpA-like_sf"/>
</dbReference>
<protein>
    <recommendedName>
        <fullName evidence="4">TIGR00341 family protein</fullName>
    </recommendedName>
</protein>
<dbReference type="Pfam" id="PF04087">
    <property type="entry name" value="DUF389"/>
    <property type="match status" value="1"/>
</dbReference>
<evidence type="ECO:0000256" key="1">
    <source>
        <dbReference type="SAM" id="Phobius"/>
    </source>
</evidence>
<feature type="transmembrane region" description="Helical" evidence="1">
    <location>
        <begin position="231"/>
        <end position="250"/>
    </location>
</feature>
<dbReference type="PANTHER" id="PTHR20992">
    <property type="entry name" value="AT15442P-RELATED"/>
    <property type="match status" value="1"/>
</dbReference>
<dbReference type="Proteomes" id="UP000054976">
    <property type="component" value="Unassembled WGS sequence"/>
</dbReference>
<feature type="transmembrane region" description="Helical" evidence="1">
    <location>
        <begin position="191"/>
        <end position="211"/>
    </location>
</feature>
<dbReference type="STRING" id="86166.TAGGR_34"/>
<evidence type="ECO:0000313" key="3">
    <source>
        <dbReference type="Proteomes" id="UP000054976"/>
    </source>
</evidence>
<feature type="transmembrane region" description="Helical" evidence="1">
    <location>
        <begin position="97"/>
        <end position="117"/>
    </location>
</feature>
<feature type="transmembrane region" description="Helical" evidence="1">
    <location>
        <begin position="132"/>
        <end position="150"/>
    </location>
</feature>
<keyword evidence="1" id="KW-1133">Transmembrane helix</keyword>
<evidence type="ECO:0008006" key="4">
    <source>
        <dbReference type="Google" id="ProtNLM"/>
    </source>
</evidence>
<sequence>MYKKIKFLVKKFIERNASKINHEEVINTIVKESEISVGYFGFLIVANLIALLGLIQNSAPVIIGAMLISPLMGPILSFGYAFISGEKNIWWKSIKKLILSIFLTIVIAAIVTIFLPLKNITSEIISRTSPNFYDLLIAFLAGMAGAVALCTKKNYIIIASGVAISTAVIPPLSVTGFGIGIGSFKIASSSFGLFFTNAVAIIISTCIMFLLYGFKPRTITGADISALKRRITYLSIVLFIISIPLMYTLYKSVTDIKLRMNIEKILKQEFDKPGISRLSYFNLQKKTNSIDLYATVNTTKYIQQDNIKTLEEKISKEIGYEVHFYIEQVKVQPGGLKEISIKEPRILQKTSPEIIQESKLAIFSVVKKSINKIEEIISPSRVDNFSIGFQEKIPYIFLTLKIKRDTPISEEQVQWLRKMLETDLSTPVELSIEISPFVQPLVFDKGETSITDEMKSSLLTLREIYKENNQILIILESIPESVYPYKKRIKLATERLKNITAILTKEYGIPDKNIKTIISKQASHRAQIKIKVSVE</sequence>
<dbReference type="AlphaFoldDB" id="A0A0U9HR76"/>
<keyword evidence="1" id="KW-0472">Membrane</keyword>
<dbReference type="InterPro" id="IPR005240">
    <property type="entry name" value="DUF389"/>
</dbReference>
<feature type="transmembrane region" description="Helical" evidence="1">
    <location>
        <begin position="157"/>
        <end position="179"/>
    </location>
</feature>
<dbReference type="Gene3D" id="3.30.1330.60">
    <property type="entry name" value="OmpA-like domain"/>
    <property type="match status" value="1"/>
</dbReference>
<keyword evidence="3" id="KW-1185">Reference proteome</keyword>
<comment type="caution">
    <text evidence="2">The sequence shown here is derived from an EMBL/GenBank/DDBJ whole genome shotgun (WGS) entry which is preliminary data.</text>
</comment>
<dbReference type="RefSeq" id="WP_059176972.1">
    <property type="nucleotide sequence ID" value="NZ_BCNO01000003.1"/>
</dbReference>
<dbReference type="EMBL" id="BCNO01000003">
    <property type="protein sequence ID" value="GAQ95532.1"/>
    <property type="molecule type" value="Genomic_DNA"/>
</dbReference>
<dbReference type="NCBIfam" id="TIGR00341">
    <property type="entry name" value="TIGR00341 family protein"/>
    <property type="match status" value="1"/>
</dbReference>
<gene>
    <name evidence="2" type="ORF">TAGGR_34</name>
</gene>
<organism evidence="2 3">
    <name type="scientific">Thermodesulfovibrio aggregans</name>
    <dbReference type="NCBI Taxonomy" id="86166"/>
    <lineage>
        <taxon>Bacteria</taxon>
        <taxon>Pseudomonadati</taxon>
        <taxon>Nitrospirota</taxon>
        <taxon>Thermodesulfovibrionia</taxon>
        <taxon>Thermodesulfovibrionales</taxon>
        <taxon>Thermodesulfovibrionaceae</taxon>
        <taxon>Thermodesulfovibrio</taxon>
    </lineage>
</organism>
<accession>A0A0U9HR76</accession>
<dbReference type="OrthoDB" id="9790659at2"/>
<keyword evidence="1" id="KW-0812">Transmembrane</keyword>
<feature type="transmembrane region" description="Helical" evidence="1">
    <location>
        <begin position="61"/>
        <end position="85"/>
    </location>
</feature>
<dbReference type="PANTHER" id="PTHR20992:SF9">
    <property type="entry name" value="AT15442P-RELATED"/>
    <property type="match status" value="1"/>
</dbReference>